<sequence>MYSSPEEISQALERYRAHRFSVLEKIISMIEHTQPCEPSEECARHYESFRKEFLEMLLENRPLDIDKPIELLERWDHFKHIADITVGTSVDTDETQRISRREAFFSALEADLKEKSPEDIRGTIAVPPELRLLAEQVDGVWGPGLSEWTCRFHGAFFTLYDDPEIDTEVPYCPPLMDDETLEEFDVAIGAMIGHGSEQECWAVLSRVRDNSDQPWEWRYYINRYEIDSRVLDTIPDALSCLASMGDLAILTPIIGII</sequence>
<reference evidence="1" key="1">
    <citation type="submission" date="2022-07" db="EMBL/GenBank/DDBJ databases">
        <title>Genome Sequence of Xylaria arbuscula.</title>
        <authorList>
            <person name="Buettner E."/>
        </authorList>
    </citation>
    <scope>NUCLEOTIDE SEQUENCE</scope>
    <source>
        <strain evidence="1">VT107</strain>
    </source>
</reference>
<evidence type="ECO:0000313" key="1">
    <source>
        <dbReference type="EMBL" id="KAJ3568304.1"/>
    </source>
</evidence>
<protein>
    <submittedName>
        <fullName evidence="1">Uncharacterized protein</fullName>
    </submittedName>
</protein>
<keyword evidence="2" id="KW-1185">Reference proteome</keyword>
<evidence type="ECO:0000313" key="2">
    <source>
        <dbReference type="Proteomes" id="UP001148614"/>
    </source>
</evidence>
<comment type="caution">
    <text evidence="1">The sequence shown here is derived from an EMBL/GenBank/DDBJ whole genome shotgun (WGS) entry which is preliminary data.</text>
</comment>
<organism evidence="1 2">
    <name type="scientific">Xylaria arbuscula</name>
    <dbReference type="NCBI Taxonomy" id="114810"/>
    <lineage>
        <taxon>Eukaryota</taxon>
        <taxon>Fungi</taxon>
        <taxon>Dikarya</taxon>
        <taxon>Ascomycota</taxon>
        <taxon>Pezizomycotina</taxon>
        <taxon>Sordariomycetes</taxon>
        <taxon>Xylariomycetidae</taxon>
        <taxon>Xylariales</taxon>
        <taxon>Xylariaceae</taxon>
        <taxon>Xylaria</taxon>
    </lineage>
</organism>
<gene>
    <name evidence="1" type="ORF">NPX13_g6465</name>
</gene>
<proteinExistence type="predicted"/>
<name>A0A9W8NCH1_9PEZI</name>
<accession>A0A9W8NCH1</accession>
<dbReference type="EMBL" id="JANPWZ010001149">
    <property type="protein sequence ID" value="KAJ3568304.1"/>
    <property type="molecule type" value="Genomic_DNA"/>
</dbReference>
<dbReference type="AlphaFoldDB" id="A0A9W8NCH1"/>
<dbReference type="Proteomes" id="UP001148614">
    <property type="component" value="Unassembled WGS sequence"/>
</dbReference>